<dbReference type="Proteomes" id="UP000613030">
    <property type="component" value="Unassembled WGS sequence"/>
</dbReference>
<dbReference type="InterPro" id="IPR056091">
    <property type="entry name" value="DUF7674"/>
</dbReference>
<protein>
    <recommendedName>
        <fullName evidence="1">DUF7674 domain-containing protein</fullName>
    </recommendedName>
</protein>
<accession>A0ABS1KKM4</accession>
<name>A0ABS1KKM4_9BACT</name>
<organism evidence="2 3">
    <name type="scientific">Chryseolinea lacunae</name>
    <dbReference type="NCBI Taxonomy" id="2801331"/>
    <lineage>
        <taxon>Bacteria</taxon>
        <taxon>Pseudomonadati</taxon>
        <taxon>Bacteroidota</taxon>
        <taxon>Cytophagia</taxon>
        <taxon>Cytophagales</taxon>
        <taxon>Fulvivirgaceae</taxon>
        <taxon>Chryseolinea</taxon>
    </lineage>
</organism>
<reference evidence="2 3" key="1">
    <citation type="submission" date="2021-01" db="EMBL/GenBank/DDBJ databases">
        <title>Chryseolinea sp. Jin1 Genome sequencing and assembly.</title>
        <authorList>
            <person name="Kim I."/>
        </authorList>
    </citation>
    <scope>NUCLEOTIDE SEQUENCE [LARGE SCALE GENOMIC DNA]</scope>
    <source>
        <strain evidence="2 3">Jin1</strain>
    </source>
</reference>
<comment type="caution">
    <text evidence="2">The sequence shown here is derived from an EMBL/GenBank/DDBJ whole genome shotgun (WGS) entry which is preliminary data.</text>
</comment>
<gene>
    <name evidence="2" type="ORF">JI741_02195</name>
</gene>
<dbReference type="RefSeq" id="WP_202006962.1">
    <property type="nucleotide sequence ID" value="NZ_JAERRB010000001.1"/>
</dbReference>
<dbReference type="EMBL" id="JAERRB010000001">
    <property type="protein sequence ID" value="MBL0740006.1"/>
    <property type="molecule type" value="Genomic_DNA"/>
</dbReference>
<evidence type="ECO:0000313" key="3">
    <source>
        <dbReference type="Proteomes" id="UP000613030"/>
    </source>
</evidence>
<proteinExistence type="predicted"/>
<evidence type="ECO:0000259" key="1">
    <source>
        <dbReference type="Pfam" id="PF24722"/>
    </source>
</evidence>
<evidence type="ECO:0000313" key="2">
    <source>
        <dbReference type="EMBL" id="MBL0740006.1"/>
    </source>
</evidence>
<keyword evidence="3" id="KW-1185">Reference proteome</keyword>
<sequence length="116" mass="13307">MITERIALVMLDGEVPKDANDPHHTRQFYTSIQAFANVSLRLCEEGKFKKLEQFLAVAFKLFKEGNATVKNAVVNVYLFTLSRSLDQQPGARKWIEPFMPAELRLEYARLHYASGM</sequence>
<dbReference type="Pfam" id="PF24722">
    <property type="entry name" value="DUF7674"/>
    <property type="match status" value="1"/>
</dbReference>
<feature type="domain" description="DUF7674" evidence="1">
    <location>
        <begin position="23"/>
        <end position="109"/>
    </location>
</feature>